<keyword evidence="1" id="KW-1133">Transmembrane helix</keyword>
<dbReference type="EMBL" id="JAYLVJ010000038">
    <property type="protein sequence ID" value="MEO1757441.1"/>
    <property type="molecule type" value="Genomic_DNA"/>
</dbReference>
<feature type="transmembrane region" description="Helical" evidence="1">
    <location>
        <begin position="106"/>
        <end position="125"/>
    </location>
</feature>
<dbReference type="RefSeq" id="WP_107202828.1">
    <property type="nucleotide sequence ID" value="NZ_CP015959.1"/>
</dbReference>
<dbReference type="EMBL" id="CP015959">
    <property type="protein sequence ID" value="QLB65278.1"/>
    <property type="molecule type" value="Genomic_DNA"/>
</dbReference>
<name>A0A9Q6S663_9BURK</name>
<dbReference type="Pfam" id="PF13018">
    <property type="entry name" value="ESPR"/>
    <property type="match status" value="1"/>
</dbReference>
<organism evidence="4 5">
    <name type="scientific">Paraburkholderia caribensis</name>
    <dbReference type="NCBI Taxonomy" id="75105"/>
    <lineage>
        <taxon>Bacteria</taxon>
        <taxon>Pseudomonadati</taxon>
        <taxon>Pseudomonadota</taxon>
        <taxon>Betaproteobacteria</taxon>
        <taxon>Burkholderiales</taxon>
        <taxon>Burkholderiaceae</taxon>
        <taxon>Paraburkholderia</taxon>
    </lineage>
</organism>
<dbReference type="InterPro" id="IPR024973">
    <property type="entry name" value="ESPR"/>
</dbReference>
<evidence type="ECO:0000259" key="2">
    <source>
        <dbReference type="Pfam" id="PF13018"/>
    </source>
</evidence>
<proteinExistence type="predicted"/>
<feature type="transmembrane region" description="Helical" evidence="1">
    <location>
        <begin position="145"/>
        <end position="166"/>
    </location>
</feature>
<evidence type="ECO:0000313" key="4">
    <source>
        <dbReference type="EMBL" id="QLB65278.1"/>
    </source>
</evidence>
<reference evidence="4 5" key="1">
    <citation type="journal article" date="2014" name="Genome Announc.">
        <title>Draft Genome Sequence of the Haloacid-Degrading Burkholderia caribensis Strain MBA4.</title>
        <authorList>
            <person name="Pan Y."/>
            <person name="Kong K.F."/>
            <person name="Tsang J.S."/>
        </authorList>
    </citation>
    <scope>NUCLEOTIDE SEQUENCE [LARGE SCALE GENOMIC DNA]</scope>
    <source>
        <strain evidence="4 5">852011</strain>
    </source>
</reference>
<keyword evidence="6" id="KW-1185">Reference proteome</keyword>
<feature type="domain" description="ESPR" evidence="2">
    <location>
        <begin position="1"/>
        <end position="43"/>
    </location>
</feature>
<dbReference type="Proteomes" id="UP001462961">
    <property type="component" value="Unassembled WGS sequence"/>
</dbReference>
<protein>
    <submittedName>
        <fullName evidence="3">ESPR domain-containing protein</fullName>
    </submittedName>
</protein>
<accession>A0A9Q6S663</accession>
<evidence type="ECO:0000313" key="5">
    <source>
        <dbReference type="Proteomes" id="UP000509548"/>
    </source>
</evidence>
<keyword evidence="1" id="KW-0472">Membrane</keyword>
<evidence type="ECO:0000313" key="3">
    <source>
        <dbReference type="EMBL" id="MEO1757441.1"/>
    </source>
</evidence>
<feature type="transmembrane region" description="Helical" evidence="1">
    <location>
        <begin position="209"/>
        <end position="231"/>
    </location>
</feature>
<keyword evidence="1" id="KW-0812">Transmembrane</keyword>
<sequence length="235" mass="24524">MNQKTYRLVFSRLRGMLVAVEETATSAGKAGETRAAGRASGALEICLSLRQLALSALLALAPVMASGQIVPGGAHAPGVVTTQNGIPQVNINKPGGLKMRVGMKTVSASGTVTIALLVAVSLFRASTFFATRTPLSRLLVSGGTGILVALCAVAAAALFASGYFFLKMVNSPQQGKTVFDARMLKGRSLFSDAYLSDEGKEARSKLYKALIYFCGSWTGAVFIGIAMQITYSGTS</sequence>
<reference evidence="3 6" key="3">
    <citation type="submission" date="2024-01" db="EMBL/GenBank/DDBJ databases">
        <title>The diversity of rhizobia nodulating Mimosa spp. in eleven states of Brazil covering several biomes is determined by host plant, location, and edaphic factors.</title>
        <authorList>
            <person name="Rouws L."/>
            <person name="Barauna A."/>
            <person name="Beukes C."/>
            <person name="De Faria S.M."/>
            <person name="Gross E."/>
            <person name="Dos Reis Junior F.B."/>
            <person name="Simon M."/>
            <person name="Maluk M."/>
            <person name="Odee D.W."/>
            <person name="Kenicer G."/>
            <person name="Young J.P.W."/>
            <person name="Reis V.M."/>
            <person name="Zilli J."/>
            <person name="James E.K."/>
        </authorList>
    </citation>
    <scope>NUCLEOTIDE SEQUENCE [LARGE SCALE GENOMIC DNA]</scope>
    <source>
        <strain evidence="3 6">JHI1651</strain>
    </source>
</reference>
<dbReference type="AlphaFoldDB" id="A0A9Q6S663"/>
<evidence type="ECO:0000313" key="6">
    <source>
        <dbReference type="Proteomes" id="UP001462961"/>
    </source>
</evidence>
<reference evidence="4" key="2">
    <citation type="submission" date="2016-06" db="EMBL/GenBank/DDBJ databases">
        <authorList>
            <person name="Huang P."/>
            <person name="Jiang X."/>
            <person name="Liu X."/>
        </authorList>
    </citation>
    <scope>NUCLEOTIDE SEQUENCE</scope>
    <source>
        <strain evidence="4">852011</strain>
    </source>
</reference>
<dbReference type="Proteomes" id="UP000509548">
    <property type="component" value="Chromosome 2"/>
</dbReference>
<evidence type="ECO:0000256" key="1">
    <source>
        <dbReference type="SAM" id="Phobius"/>
    </source>
</evidence>
<gene>
    <name evidence="4" type="ORF">A9O66_23090</name>
    <name evidence="3" type="ORF">VOI32_26335</name>
</gene>